<evidence type="ECO:0000313" key="1">
    <source>
        <dbReference type="EMBL" id="TFK44219.1"/>
    </source>
</evidence>
<accession>A0A5C3MFN1</accession>
<gene>
    <name evidence="1" type="ORF">BDQ12DRAFT_6708</name>
</gene>
<keyword evidence="2" id="KW-1185">Reference proteome</keyword>
<dbReference type="EMBL" id="ML213590">
    <property type="protein sequence ID" value="TFK44219.1"/>
    <property type="molecule type" value="Genomic_DNA"/>
</dbReference>
<organism evidence="1 2">
    <name type="scientific">Crucibulum laeve</name>
    <dbReference type="NCBI Taxonomy" id="68775"/>
    <lineage>
        <taxon>Eukaryota</taxon>
        <taxon>Fungi</taxon>
        <taxon>Dikarya</taxon>
        <taxon>Basidiomycota</taxon>
        <taxon>Agaricomycotina</taxon>
        <taxon>Agaricomycetes</taxon>
        <taxon>Agaricomycetidae</taxon>
        <taxon>Agaricales</taxon>
        <taxon>Agaricineae</taxon>
        <taxon>Nidulariaceae</taxon>
        <taxon>Crucibulum</taxon>
    </lineage>
</organism>
<reference evidence="1 2" key="1">
    <citation type="journal article" date="2019" name="Nat. Ecol. Evol.">
        <title>Megaphylogeny resolves global patterns of mushroom evolution.</title>
        <authorList>
            <person name="Varga T."/>
            <person name="Krizsan K."/>
            <person name="Foldi C."/>
            <person name="Dima B."/>
            <person name="Sanchez-Garcia M."/>
            <person name="Sanchez-Ramirez S."/>
            <person name="Szollosi G.J."/>
            <person name="Szarkandi J.G."/>
            <person name="Papp V."/>
            <person name="Albert L."/>
            <person name="Andreopoulos W."/>
            <person name="Angelini C."/>
            <person name="Antonin V."/>
            <person name="Barry K.W."/>
            <person name="Bougher N.L."/>
            <person name="Buchanan P."/>
            <person name="Buyck B."/>
            <person name="Bense V."/>
            <person name="Catcheside P."/>
            <person name="Chovatia M."/>
            <person name="Cooper J."/>
            <person name="Damon W."/>
            <person name="Desjardin D."/>
            <person name="Finy P."/>
            <person name="Geml J."/>
            <person name="Haridas S."/>
            <person name="Hughes K."/>
            <person name="Justo A."/>
            <person name="Karasinski D."/>
            <person name="Kautmanova I."/>
            <person name="Kiss B."/>
            <person name="Kocsube S."/>
            <person name="Kotiranta H."/>
            <person name="LaButti K.M."/>
            <person name="Lechner B.E."/>
            <person name="Liimatainen K."/>
            <person name="Lipzen A."/>
            <person name="Lukacs Z."/>
            <person name="Mihaltcheva S."/>
            <person name="Morgado L.N."/>
            <person name="Niskanen T."/>
            <person name="Noordeloos M.E."/>
            <person name="Ohm R.A."/>
            <person name="Ortiz-Santana B."/>
            <person name="Ovrebo C."/>
            <person name="Racz N."/>
            <person name="Riley R."/>
            <person name="Savchenko A."/>
            <person name="Shiryaev A."/>
            <person name="Soop K."/>
            <person name="Spirin V."/>
            <person name="Szebenyi C."/>
            <person name="Tomsovsky M."/>
            <person name="Tulloss R.E."/>
            <person name="Uehling J."/>
            <person name="Grigoriev I.V."/>
            <person name="Vagvolgyi C."/>
            <person name="Papp T."/>
            <person name="Martin F.M."/>
            <person name="Miettinen O."/>
            <person name="Hibbett D.S."/>
            <person name="Nagy L.G."/>
        </authorList>
    </citation>
    <scope>NUCLEOTIDE SEQUENCE [LARGE SCALE GENOMIC DNA]</scope>
    <source>
        <strain evidence="1 2">CBS 166.37</strain>
    </source>
</reference>
<name>A0A5C3MFN1_9AGAR</name>
<dbReference type="AlphaFoldDB" id="A0A5C3MFN1"/>
<evidence type="ECO:0000313" key="2">
    <source>
        <dbReference type="Proteomes" id="UP000308652"/>
    </source>
</evidence>
<proteinExistence type="predicted"/>
<dbReference type="Proteomes" id="UP000308652">
    <property type="component" value="Unassembled WGS sequence"/>
</dbReference>
<sequence>MSNPYANIFEKIGQMFDLNRIQKGLVISKVQSSIRTFHGLLVLFVSKANTRRASYQRAGRQQRSEPKFVHFVGCGALDVCSVMRTLLRSKMVGPITIGPYADRSSHKASVHNGPNFGILDRTSPSMKQCPRSPNVQLIQHYNGSSMLCYKSIRFSSKCSLTVPIPSIRISYT</sequence>
<protein>
    <submittedName>
        <fullName evidence="1">Uncharacterized protein</fullName>
    </submittedName>
</protein>